<dbReference type="Proteomes" id="UP000812031">
    <property type="component" value="Unassembled WGS sequence"/>
</dbReference>
<name>A0ABS6XWJ1_9FLAO</name>
<dbReference type="Pfam" id="PF13102">
    <property type="entry name" value="Phage_int_SAM_5"/>
    <property type="match status" value="1"/>
</dbReference>
<dbReference type="Pfam" id="PF00589">
    <property type="entry name" value="Phage_integrase"/>
    <property type="match status" value="1"/>
</dbReference>
<dbReference type="PROSITE" id="PS51898">
    <property type="entry name" value="TYR_RECOMBINASE"/>
    <property type="match status" value="1"/>
</dbReference>
<reference evidence="2 3" key="1">
    <citation type="submission" date="2021-07" db="EMBL/GenBank/DDBJ databases">
        <title>Flavobacterium sp. nov. isolated from sediment on the Taihu Lake.</title>
        <authorList>
            <person name="Qu J.-H."/>
        </authorList>
    </citation>
    <scope>NUCLEOTIDE SEQUENCE [LARGE SCALE GENOMIC DNA]</scope>
    <source>
        <strain evidence="2 3">NAS39</strain>
    </source>
</reference>
<dbReference type="EMBL" id="JAHWYN010000006">
    <property type="protein sequence ID" value="MBW4360661.1"/>
    <property type="molecule type" value="Genomic_DNA"/>
</dbReference>
<evidence type="ECO:0000313" key="3">
    <source>
        <dbReference type="Proteomes" id="UP000812031"/>
    </source>
</evidence>
<protein>
    <submittedName>
        <fullName evidence="2">Site-specific integrase</fullName>
    </submittedName>
</protein>
<feature type="domain" description="Tyr recombinase" evidence="1">
    <location>
        <begin position="203"/>
        <end position="373"/>
    </location>
</feature>
<sequence>MKIYLSVRKGQQSKKNAEKGKPKMNSLFLMYHDEENKKRTYEFLRLYLYDKPKNNLEKDHNKETQFLAETIRAQKILELQSRKHGFVSSVSGKVGFLVYFKQMVDTKCEINGTWGAWLSTYKHLNTFCKGKDIQISKVDDFFLENFKLFLLTNKISSRKGKLSQNTALSYFNKVRTSLKEAYQTKMIVENPTDRVKSIKEKETNRQYLVLEEIQKLVKTECDYPIMKNAFIFSCLTGLRFSDIKELKWKNISFDEQNGYLLKFIQQKTKGVENLPISEQAVKILGERKKDTYFIFENLIYSAYHNKILHKWISNAGIDKHITFHCARHSFATLQLTMDTDIYTVSKLLGHRHLKTTEIYAKVIDKKKIDAVAKMPDLYL</sequence>
<dbReference type="CDD" id="cd01185">
    <property type="entry name" value="INTN1_C_like"/>
    <property type="match status" value="1"/>
</dbReference>
<dbReference type="PANTHER" id="PTHR30349:SF64">
    <property type="entry name" value="PROPHAGE INTEGRASE INTD-RELATED"/>
    <property type="match status" value="1"/>
</dbReference>
<gene>
    <name evidence="2" type="ORF">KZH69_09220</name>
</gene>
<dbReference type="InterPro" id="IPR025269">
    <property type="entry name" value="SAM-like_dom"/>
</dbReference>
<dbReference type="InterPro" id="IPR050090">
    <property type="entry name" value="Tyrosine_recombinase_XerCD"/>
</dbReference>
<evidence type="ECO:0000313" key="2">
    <source>
        <dbReference type="EMBL" id="MBW4360661.1"/>
    </source>
</evidence>
<dbReference type="InterPro" id="IPR002104">
    <property type="entry name" value="Integrase_catalytic"/>
</dbReference>
<keyword evidence="3" id="KW-1185">Reference proteome</keyword>
<comment type="caution">
    <text evidence="2">The sequence shown here is derived from an EMBL/GenBank/DDBJ whole genome shotgun (WGS) entry which is preliminary data.</text>
</comment>
<evidence type="ECO:0000259" key="1">
    <source>
        <dbReference type="PROSITE" id="PS51898"/>
    </source>
</evidence>
<proteinExistence type="predicted"/>
<accession>A0ABS6XWJ1</accession>
<organism evidence="2 3">
    <name type="scientific">Flavobacterium taihuense</name>
    <dbReference type="NCBI Taxonomy" id="2857508"/>
    <lineage>
        <taxon>Bacteria</taxon>
        <taxon>Pseudomonadati</taxon>
        <taxon>Bacteroidota</taxon>
        <taxon>Flavobacteriia</taxon>
        <taxon>Flavobacteriales</taxon>
        <taxon>Flavobacteriaceae</taxon>
        <taxon>Flavobacterium</taxon>
    </lineage>
</organism>
<dbReference type="PANTHER" id="PTHR30349">
    <property type="entry name" value="PHAGE INTEGRASE-RELATED"/>
    <property type="match status" value="1"/>
</dbReference>
<dbReference type="RefSeq" id="WP_219317141.1">
    <property type="nucleotide sequence ID" value="NZ_JAHWYN010000006.1"/>
</dbReference>